<dbReference type="EMBL" id="MRWE01000054">
    <property type="protein sequence ID" value="ORJ23436.1"/>
    <property type="molecule type" value="Genomic_DNA"/>
</dbReference>
<gene>
    <name evidence="1" type="ORF">BS640_21425</name>
</gene>
<dbReference type="RefSeq" id="WP_084913291.1">
    <property type="nucleotide sequence ID" value="NZ_CP049603.1"/>
</dbReference>
<protein>
    <submittedName>
        <fullName evidence="1">Uncharacterized protein</fullName>
    </submittedName>
</protein>
<keyword evidence="2" id="KW-1185">Reference proteome</keyword>
<sequence>MKELILLVNDKELDSVAGGSLIGDVNLLENDIEQGYGAFNVGVAQPVLNDTFKEANFVLSVI</sequence>
<proteinExistence type="predicted"/>
<dbReference type="AlphaFoldDB" id="A0A1X0W9H2"/>
<evidence type="ECO:0000313" key="2">
    <source>
        <dbReference type="Proteomes" id="UP000192536"/>
    </source>
</evidence>
<dbReference type="GeneID" id="93565106"/>
<name>A0A1X0W9H2_9GAMM</name>
<dbReference type="Proteomes" id="UP000192536">
    <property type="component" value="Unassembled WGS sequence"/>
</dbReference>
<accession>A0A1X0W9H2</accession>
<evidence type="ECO:0000313" key="1">
    <source>
        <dbReference type="EMBL" id="ORJ23436.1"/>
    </source>
</evidence>
<organism evidence="1 2">
    <name type="scientific">Rouxiella badensis</name>
    <dbReference type="NCBI Taxonomy" id="1646377"/>
    <lineage>
        <taxon>Bacteria</taxon>
        <taxon>Pseudomonadati</taxon>
        <taxon>Pseudomonadota</taxon>
        <taxon>Gammaproteobacteria</taxon>
        <taxon>Enterobacterales</taxon>
        <taxon>Yersiniaceae</taxon>
        <taxon>Rouxiella</taxon>
    </lineage>
</organism>
<reference evidence="1 2" key="1">
    <citation type="journal article" date="2017" name="Int. J. Syst. Evol. Microbiol.">
        <title>Rouxiella badensis sp. nov. and Rouxiella silvae sp. nov. isolated from peat bog soil in Germany and emendation of the genus description.</title>
        <authorList>
            <person name="Le Fleche-Mateos A."/>
            <person name="Kugler J.H."/>
            <person name="Hansen S.H."/>
            <person name="Syldatk C."/>
            <person name="Hausmann R."/>
            <person name="Lomprez F."/>
            <person name="Vandenbogaert M."/>
            <person name="Manuguerra J.C."/>
            <person name="Grimont P.A."/>
        </authorList>
    </citation>
    <scope>NUCLEOTIDE SEQUENCE [LARGE SCALE GENOMIC DNA]</scope>
    <source>
        <strain evidence="1 2">DSM 100043</strain>
    </source>
</reference>
<comment type="caution">
    <text evidence="1">The sequence shown here is derived from an EMBL/GenBank/DDBJ whole genome shotgun (WGS) entry which is preliminary data.</text>
</comment>